<dbReference type="Proteomes" id="UP000028123">
    <property type="component" value="Unassembled WGS sequence"/>
</dbReference>
<comment type="caution">
    <text evidence="1">The sequence shown here is derived from an EMBL/GenBank/DDBJ whole genome shotgun (WGS) entry which is preliminary data.</text>
</comment>
<dbReference type="RefSeq" id="WP_036681819.1">
    <property type="nucleotide sequence ID" value="NZ_JNVM01000010.1"/>
</dbReference>
<accession>A0A081P4D5</accession>
<keyword evidence="2" id="KW-1185">Reference proteome</keyword>
<evidence type="ECO:0000313" key="2">
    <source>
        <dbReference type="Proteomes" id="UP000028123"/>
    </source>
</evidence>
<reference evidence="1 2" key="1">
    <citation type="submission" date="2014-06" db="EMBL/GenBank/DDBJ databases">
        <title>Draft genome sequence of Paenibacillus sp. MSt1.</title>
        <authorList>
            <person name="Aw Y.K."/>
            <person name="Ong K.S."/>
            <person name="Gan H.M."/>
            <person name="Lee S.M."/>
        </authorList>
    </citation>
    <scope>NUCLEOTIDE SEQUENCE [LARGE SCALE GENOMIC DNA]</scope>
    <source>
        <strain evidence="1 2">MSt1</strain>
    </source>
</reference>
<evidence type="ECO:0000313" key="1">
    <source>
        <dbReference type="EMBL" id="KEQ25558.1"/>
    </source>
</evidence>
<proteinExistence type="predicted"/>
<organism evidence="1 2">
    <name type="scientific">Paenibacillus tyrfis</name>
    <dbReference type="NCBI Taxonomy" id="1501230"/>
    <lineage>
        <taxon>Bacteria</taxon>
        <taxon>Bacillati</taxon>
        <taxon>Bacillota</taxon>
        <taxon>Bacilli</taxon>
        <taxon>Bacillales</taxon>
        <taxon>Paenibacillaceae</taxon>
        <taxon>Paenibacillus</taxon>
    </lineage>
</organism>
<protein>
    <submittedName>
        <fullName evidence="1">Uncharacterized protein</fullName>
    </submittedName>
</protein>
<dbReference type="OrthoDB" id="2630375at2"/>
<dbReference type="eggNOG" id="ENOG503064R">
    <property type="taxonomic scope" value="Bacteria"/>
</dbReference>
<dbReference type="AlphaFoldDB" id="A0A081P4D5"/>
<dbReference type="EMBL" id="JNVM01000010">
    <property type="protein sequence ID" value="KEQ25558.1"/>
    <property type="molecule type" value="Genomic_DNA"/>
</dbReference>
<gene>
    <name evidence="1" type="ORF">ET33_02220</name>
</gene>
<name>A0A081P4D5_9BACL</name>
<sequence>MPNEQGRYTKAEVVVSGLPYFIPSSSRWTSRPYPYAILLSKTRCEQYNVPTAEGEQPAAFLYAANAGRGTDDLRHRYVPLYDRTRELQNRADVRLIPRELMRSTD</sequence>